<dbReference type="Gene3D" id="3.40.50.720">
    <property type="entry name" value="NAD(P)-binding Rossmann-like Domain"/>
    <property type="match status" value="1"/>
</dbReference>
<keyword evidence="1" id="KW-0560">Oxidoreductase</keyword>
<organism evidence="4 5">
    <name type="scientific">Crossiella equi</name>
    <dbReference type="NCBI Taxonomy" id="130796"/>
    <lineage>
        <taxon>Bacteria</taxon>
        <taxon>Bacillati</taxon>
        <taxon>Actinomycetota</taxon>
        <taxon>Actinomycetes</taxon>
        <taxon>Pseudonocardiales</taxon>
        <taxon>Pseudonocardiaceae</taxon>
        <taxon>Crossiella</taxon>
    </lineage>
</organism>
<dbReference type="InterPro" id="IPR050463">
    <property type="entry name" value="Gfo/Idh/MocA_oxidrdct_glycsds"/>
</dbReference>
<evidence type="ECO:0000313" key="4">
    <source>
        <dbReference type="EMBL" id="MBP2475286.1"/>
    </source>
</evidence>
<dbReference type="Proteomes" id="UP001519363">
    <property type="component" value="Unassembled WGS sequence"/>
</dbReference>
<keyword evidence="5" id="KW-1185">Reference proteome</keyword>
<name>A0ABS5AFC1_9PSEU</name>
<evidence type="ECO:0000256" key="1">
    <source>
        <dbReference type="ARBA" id="ARBA00023002"/>
    </source>
</evidence>
<dbReference type="InterPro" id="IPR055170">
    <property type="entry name" value="GFO_IDH_MocA-like_dom"/>
</dbReference>
<dbReference type="PANTHER" id="PTHR43818">
    <property type="entry name" value="BCDNA.GH03377"/>
    <property type="match status" value="1"/>
</dbReference>
<dbReference type="Pfam" id="PF22725">
    <property type="entry name" value="GFO_IDH_MocA_C3"/>
    <property type="match status" value="1"/>
</dbReference>
<comment type="caution">
    <text evidence="4">The sequence shown here is derived from an EMBL/GenBank/DDBJ whole genome shotgun (WGS) entry which is preliminary data.</text>
</comment>
<gene>
    <name evidence="4" type="ORF">JOF53_004158</name>
</gene>
<dbReference type="SUPFAM" id="SSF55347">
    <property type="entry name" value="Glyceraldehyde-3-phosphate dehydrogenase-like, C-terminal domain"/>
    <property type="match status" value="1"/>
</dbReference>
<dbReference type="InterPro" id="IPR036291">
    <property type="entry name" value="NAD(P)-bd_dom_sf"/>
</dbReference>
<sequence length="298" mass="31189">MDEQLKIGLVGAGPWARNVHGPGIADHPGTRLVSVWARRRAAAEEVAQPLGAEVAGSFAELLSTVDAVAFAVPPAVQGELALEAARAGKHLVLEKPVAGTVDQAARLADQVDARGLVSLLLLTRRYSPEVRDWLAELHRLGGWTGGSVRWLTGAVLGGPYSASPWRQSDGAVLDIGPHAIDLLDAALGPVTDVLAAHRGADDLCHLVLGHEGGASSTLTLSLRLPIQPGVVEIAVYGQHGHRALGSGGFTAQDCFTALLDEFLAMVDSGTTSHPCDVRRGLHLQRVLADITGRSGWTA</sequence>
<feature type="domain" description="GFO/IDH/MocA-like oxidoreductase" evidence="3">
    <location>
        <begin position="160"/>
        <end position="240"/>
    </location>
</feature>
<dbReference type="Gene3D" id="3.30.360.10">
    <property type="entry name" value="Dihydrodipicolinate Reductase, domain 2"/>
    <property type="match status" value="1"/>
</dbReference>
<accession>A0ABS5AFC1</accession>
<proteinExistence type="predicted"/>
<dbReference type="PANTHER" id="PTHR43818:SF11">
    <property type="entry name" value="BCDNA.GH03377"/>
    <property type="match status" value="1"/>
</dbReference>
<dbReference type="EMBL" id="JAGIOO010000001">
    <property type="protein sequence ID" value="MBP2475286.1"/>
    <property type="molecule type" value="Genomic_DNA"/>
</dbReference>
<dbReference type="InterPro" id="IPR000683">
    <property type="entry name" value="Gfo/Idh/MocA-like_OxRdtase_N"/>
</dbReference>
<reference evidence="4 5" key="1">
    <citation type="submission" date="2021-03" db="EMBL/GenBank/DDBJ databases">
        <title>Sequencing the genomes of 1000 actinobacteria strains.</title>
        <authorList>
            <person name="Klenk H.-P."/>
        </authorList>
    </citation>
    <scope>NUCLEOTIDE SEQUENCE [LARGE SCALE GENOMIC DNA]</scope>
    <source>
        <strain evidence="4 5">DSM 44580</strain>
    </source>
</reference>
<dbReference type="RefSeq" id="WP_086783524.1">
    <property type="nucleotide sequence ID" value="NZ_JAGIOO010000001.1"/>
</dbReference>
<evidence type="ECO:0000259" key="3">
    <source>
        <dbReference type="Pfam" id="PF22725"/>
    </source>
</evidence>
<feature type="domain" description="Gfo/Idh/MocA-like oxidoreductase N-terminal" evidence="2">
    <location>
        <begin position="5"/>
        <end position="116"/>
    </location>
</feature>
<dbReference type="Pfam" id="PF01408">
    <property type="entry name" value="GFO_IDH_MocA"/>
    <property type="match status" value="1"/>
</dbReference>
<evidence type="ECO:0000259" key="2">
    <source>
        <dbReference type="Pfam" id="PF01408"/>
    </source>
</evidence>
<protein>
    <submittedName>
        <fullName evidence="4">Dehydrogenase</fullName>
    </submittedName>
</protein>
<dbReference type="SUPFAM" id="SSF51735">
    <property type="entry name" value="NAD(P)-binding Rossmann-fold domains"/>
    <property type="match status" value="1"/>
</dbReference>
<evidence type="ECO:0000313" key="5">
    <source>
        <dbReference type="Proteomes" id="UP001519363"/>
    </source>
</evidence>